<reference evidence="3" key="1">
    <citation type="submission" date="2021-01" db="EMBL/GenBank/DDBJ databases">
        <title>Whole genome shotgun sequence of Dactylosporangium siamense NBRC 106093.</title>
        <authorList>
            <person name="Komaki H."/>
            <person name="Tamura T."/>
        </authorList>
    </citation>
    <scope>NUCLEOTIDE SEQUENCE</scope>
    <source>
        <strain evidence="3">NBRC 106093</strain>
    </source>
</reference>
<dbReference type="EMBL" id="BONQ01000081">
    <property type="protein sequence ID" value="GIG47162.1"/>
    <property type="molecule type" value="Genomic_DNA"/>
</dbReference>
<name>A0A919PP41_9ACTN</name>
<dbReference type="SMART" id="SM00903">
    <property type="entry name" value="Flavin_Reduct"/>
    <property type="match status" value="1"/>
</dbReference>
<gene>
    <name evidence="3" type="ORF">Dsi01nite_052030</name>
</gene>
<protein>
    <submittedName>
        <fullName evidence="3">Oxidoreductase</fullName>
    </submittedName>
</protein>
<dbReference type="InterPro" id="IPR002563">
    <property type="entry name" value="Flavin_Rdtase-like_dom"/>
</dbReference>
<evidence type="ECO:0000256" key="1">
    <source>
        <dbReference type="ARBA" id="ARBA00023002"/>
    </source>
</evidence>
<evidence type="ECO:0000313" key="4">
    <source>
        <dbReference type="Proteomes" id="UP000660611"/>
    </source>
</evidence>
<keyword evidence="4" id="KW-1185">Reference proteome</keyword>
<dbReference type="Gene3D" id="2.30.110.10">
    <property type="entry name" value="Electron Transport, Fmn-binding Protein, Chain A"/>
    <property type="match status" value="1"/>
</dbReference>
<dbReference type="AlphaFoldDB" id="A0A919PP41"/>
<dbReference type="InterPro" id="IPR012349">
    <property type="entry name" value="Split_barrel_FMN-bd"/>
</dbReference>
<evidence type="ECO:0000313" key="3">
    <source>
        <dbReference type="EMBL" id="GIG47162.1"/>
    </source>
</evidence>
<organism evidence="3 4">
    <name type="scientific">Dactylosporangium siamense</name>
    <dbReference type="NCBI Taxonomy" id="685454"/>
    <lineage>
        <taxon>Bacteria</taxon>
        <taxon>Bacillati</taxon>
        <taxon>Actinomycetota</taxon>
        <taxon>Actinomycetes</taxon>
        <taxon>Micromonosporales</taxon>
        <taxon>Micromonosporaceae</taxon>
        <taxon>Dactylosporangium</taxon>
    </lineage>
</organism>
<dbReference type="SUPFAM" id="SSF50475">
    <property type="entry name" value="FMN-binding split barrel"/>
    <property type="match status" value="1"/>
</dbReference>
<dbReference type="Proteomes" id="UP000660611">
    <property type="component" value="Unassembled WGS sequence"/>
</dbReference>
<comment type="caution">
    <text evidence="3">The sequence shown here is derived from an EMBL/GenBank/DDBJ whole genome shotgun (WGS) entry which is preliminary data.</text>
</comment>
<dbReference type="PANTHER" id="PTHR30466">
    <property type="entry name" value="FLAVIN REDUCTASE"/>
    <property type="match status" value="1"/>
</dbReference>
<sequence>MTPLRSSRRSNVKVHPDPADASTLREVFGTFATGVTVLTVGGQTPHGMTANSFTTVSMDPPLVLVCVKRDAVMHDSLAEAGGFAVNVLASQQETVARYFADHSRPLGRAQFDAVEWAAGERTGAPLIADAFAHIECDLWRTYDGGDHSIFLGVPVQVRRRSEEDALLFLCGRFCQLNLTSTG</sequence>
<dbReference type="Pfam" id="PF01613">
    <property type="entry name" value="Flavin_Reduct"/>
    <property type="match status" value="1"/>
</dbReference>
<dbReference type="GO" id="GO:0010181">
    <property type="term" value="F:FMN binding"/>
    <property type="evidence" value="ECO:0007669"/>
    <property type="project" value="InterPro"/>
</dbReference>
<keyword evidence="1" id="KW-0560">Oxidoreductase</keyword>
<evidence type="ECO:0000259" key="2">
    <source>
        <dbReference type="SMART" id="SM00903"/>
    </source>
</evidence>
<accession>A0A919PP41</accession>
<dbReference type="InterPro" id="IPR050268">
    <property type="entry name" value="NADH-dep_flavin_reductase"/>
</dbReference>
<dbReference type="PANTHER" id="PTHR30466:SF1">
    <property type="entry name" value="FMN REDUCTASE (NADH) RUTF"/>
    <property type="match status" value="1"/>
</dbReference>
<feature type="domain" description="Flavin reductase like" evidence="2">
    <location>
        <begin position="28"/>
        <end position="175"/>
    </location>
</feature>
<proteinExistence type="predicted"/>
<dbReference type="GO" id="GO:0042602">
    <property type="term" value="F:riboflavin reductase (NADPH) activity"/>
    <property type="evidence" value="ECO:0007669"/>
    <property type="project" value="TreeGrafter"/>
</dbReference>